<feature type="binding site" evidence="13 15">
    <location>
        <position position="333"/>
    </location>
    <ligand>
        <name>ATP</name>
        <dbReference type="ChEBI" id="CHEBI:30616"/>
    </ligand>
</feature>
<keyword evidence="7 13" id="KW-0963">Cytoplasm</keyword>
<keyword evidence="11 13" id="KW-0067">ATP-binding</keyword>
<comment type="subunit">
    <text evidence="4 13">Monomer.</text>
</comment>
<comment type="similarity">
    <text evidence="3 13 16">Belongs to the phosphoglycerate kinase family.</text>
</comment>
<dbReference type="FunFam" id="3.40.50.1260:FF:000006">
    <property type="entry name" value="Phosphoglycerate kinase"/>
    <property type="match status" value="1"/>
</dbReference>
<evidence type="ECO:0000256" key="7">
    <source>
        <dbReference type="ARBA" id="ARBA00022490"/>
    </source>
</evidence>
<evidence type="ECO:0000256" key="13">
    <source>
        <dbReference type="HAMAP-Rule" id="MF_00145"/>
    </source>
</evidence>
<feature type="binding site" evidence="14">
    <location>
        <position position="119"/>
    </location>
    <ligand>
        <name>(2R)-3-phosphoglycerate</name>
        <dbReference type="ChEBI" id="CHEBI:58272"/>
    </ligand>
</feature>
<dbReference type="GO" id="GO:0006094">
    <property type="term" value="P:gluconeogenesis"/>
    <property type="evidence" value="ECO:0007669"/>
    <property type="project" value="TreeGrafter"/>
</dbReference>
<dbReference type="SUPFAM" id="SSF53748">
    <property type="entry name" value="Phosphoglycerate kinase"/>
    <property type="match status" value="1"/>
</dbReference>
<name>A0A934W513_9MICO</name>
<dbReference type="FunFam" id="3.40.50.1260:FF:000031">
    <property type="entry name" value="Phosphoglycerate kinase 1"/>
    <property type="match status" value="1"/>
</dbReference>
<dbReference type="GO" id="GO:0043531">
    <property type="term" value="F:ADP binding"/>
    <property type="evidence" value="ECO:0007669"/>
    <property type="project" value="TreeGrafter"/>
</dbReference>
<dbReference type="InterPro" id="IPR015824">
    <property type="entry name" value="Phosphoglycerate_kinase_N"/>
</dbReference>
<evidence type="ECO:0000256" key="11">
    <source>
        <dbReference type="ARBA" id="ARBA00022840"/>
    </source>
</evidence>
<dbReference type="CDD" id="cd00318">
    <property type="entry name" value="Phosphoglycerate_kinase"/>
    <property type="match status" value="1"/>
</dbReference>
<feature type="binding site" evidence="13 14">
    <location>
        <begin position="60"/>
        <end position="63"/>
    </location>
    <ligand>
        <name>substrate</name>
    </ligand>
</feature>
<evidence type="ECO:0000313" key="18">
    <source>
        <dbReference type="EMBL" id="MBK4348030.1"/>
    </source>
</evidence>
<comment type="subcellular location">
    <subcellularLocation>
        <location evidence="13">Cytoplasm</location>
    </subcellularLocation>
</comment>
<evidence type="ECO:0000256" key="6">
    <source>
        <dbReference type="ARBA" id="ARBA00016471"/>
    </source>
</evidence>
<evidence type="ECO:0000256" key="5">
    <source>
        <dbReference type="ARBA" id="ARBA00013061"/>
    </source>
</evidence>
<keyword evidence="9 13" id="KW-0547">Nucleotide-binding</keyword>
<evidence type="ECO:0000256" key="10">
    <source>
        <dbReference type="ARBA" id="ARBA00022777"/>
    </source>
</evidence>
<dbReference type="Pfam" id="PF00162">
    <property type="entry name" value="PGK"/>
    <property type="match status" value="1"/>
</dbReference>
<dbReference type="Gene3D" id="3.40.50.1260">
    <property type="entry name" value="Phosphoglycerate kinase, N-terminal domain"/>
    <property type="match status" value="2"/>
</dbReference>
<dbReference type="AlphaFoldDB" id="A0A934W513"/>
<evidence type="ECO:0000256" key="14">
    <source>
        <dbReference type="PIRSR" id="PIRSR000724-1"/>
    </source>
</evidence>
<dbReference type="InterPro" id="IPR001576">
    <property type="entry name" value="Phosphoglycerate_kinase"/>
</dbReference>
<feature type="binding site" evidence="13">
    <location>
        <position position="302"/>
    </location>
    <ligand>
        <name>ATP</name>
        <dbReference type="ChEBI" id="CHEBI:30616"/>
    </ligand>
</feature>
<dbReference type="PANTHER" id="PTHR11406">
    <property type="entry name" value="PHOSPHOGLYCERATE KINASE"/>
    <property type="match status" value="1"/>
</dbReference>
<reference evidence="18" key="1">
    <citation type="submission" date="2021-01" db="EMBL/GenBank/DDBJ databases">
        <title>Lacisediminihabitans sp. nov. strain G11-30, isolated from Antarctic Soil.</title>
        <authorList>
            <person name="Li J."/>
        </authorList>
    </citation>
    <scope>NUCLEOTIDE SEQUENCE</scope>
    <source>
        <strain evidence="18">G11-30</strain>
    </source>
</reference>
<dbReference type="PRINTS" id="PR00477">
    <property type="entry name" value="PHGLYCKINASE"/>
</dbReference>
<gene>
    <name evidence="13" type="primary">pgk</name>
    <name evidence="17" type="ORF">IV501_04315</name>
    <name evidence="18" type="ORF">IV501_10310</name>
</gene>
<keyword evidence="12 13" id="KW-0324">Glycolysis</keyword>
<feature type="binding site" evidence="13 15">
    <location>
        <begin position="359"/>
        <end position="362"/>
    </location>
    <ligand>
        <name>ATP</name>
        <dbReference type="ChEBI" id="CHEBI:30616"/>
    </ligand>
</feature>
<dbReference type="InterPro" id="IPR015911">
    <property type="entry name" value="Phosphoglycerate_kinase_CS"/>
</dbReference>
<feature type="binding site" evidence="13">
    <location>
        <position position="37"/>
    </location>
    <ligand>
        <name>substrate</name>
    </ligand>
</feature>
<sequence>MTLRTIESLGDLRGKKVIVRCDLNVPLKDGEITDDGRIRASLPTLRQLMAAGARVIVISHLGRPDGVPTPKYSLAPVARRLGELLVSPVVFADDTVGPEAVAAVEKLTEGDLVVLENLRFDPRETSKDDEDRESFAADLAEFADAFVSDGFGVVHRKQASVFELAGLLPSAAGGLIATELDVLDKLTETPSKPYAVVLGGSKVSDKLGVIAHLLPRVDSLLIGGGMLFTFLAAQGHKVGSSLLEVDQLDTVRGYLAKADELGVQILLPTDVVVASKFGADAEHEVRAADDIEGSPWGEAGLGLDIGPATAEAFAAVIRSSKTVFWNGPMGVFELEPFAAGTKTVAQALTEVDGLSVVGGGDSAAAVRALGFTDDQFGHISTGGGASLEFLEGKSLPGLTVLGWQA</sequence>
<comment type="caution">
    <text evidence="18">The sequence shown here is derived from an EMBL/GenBank/DDBJ whole genome shotgun (WGS) entry which is preliminary data.</text>
</comment>
<comment type="pathway">
    <text evidence="2 13">Carbohydrate degradation; glycolysis; pyruvate from D-glyceraldehyde 3-phosphate: step 2/5.</text>
</comment>
<evidence type="ECO:0000256" key="15">
    <source>
        <dbReference type="PIRSR" id="PIRSR000724-2"/>
    </source>
</evidence>
<dbReference type="PANTHER" id="PTHR11406:SF23">
    <property type="entry name" value="PHOSPHOGLYCERATE KINASE 1, CHLOROPLASTIC-RELATED"/>
    <property type="match status" value="1"/>
</dbReference>
<dbReference type="RefSeq" id="WP_200555135.1">
    <property type="nucleotide sequence ID" value="NZ_JAEPES010000001.1"/>
</dbReference>
<evidence type="ECO:0000313" key="19">
    <source>
        <dbReference type="Proteomes" id="UP000636458"/>
    </source>
</evidence>
<evidence type="ECO:0000256" key="1">
    <source>
        <dbReference type="ARBA" id="ARBA00000642"/>
    </source>
</evidence>
<keyword evidence="8 13" id="KW-0808">Transferase</keyword>
<feature type="binding site" evidence="14">
    <location>
        <position position="156"/>
    </location>
    <ligand>
        <name>(2R)-3-phosphoglycerate</name>
        <dbReference type="ChEBI" id="CHEBI:58272"/>
    </ligand>
</feature>
<evidence type="ECO:0000256" key="8">
    <source>
        <dbReference type="ARBA" id="ARBA00022679"/>
    </source>
</evidence>
<feature type="binding site" evidence="14">
    <location>
        <position position="37"/>
    </location>
    <ligand>
        <name>(2R)-3-phosphoglycerate</name>
        <dbReference type="ChEBI" id="CHEBI:58272"/>
    </ligand>
</feature>
<comment type="catalytic activity">
    <reaction evidence="1 13 16">
        <text>(2R)-3-phosphoglycerate + ATP = (2R)-3-phospho-glyceroyl phosphate + ADP</text>
        <dbReference type="Rhea" id="RHEA:14801"/>
        <dbReference type="ChEBI" id="CHEBI:30616"/>
        <dbReference type="ChEBI" id="CHEBI:57604"/>
        <dbReference type="ChEBI" id="CHEBI:58272"/>
        <dbReference type="ChEBI" id="CHEBI:456216"/>
        <dbReference type="EC" id="2.7.2.3"/>
    </reaction>
</comment>
<dbReference type="GO" id="GO:0005829">
    <property type="term" value="C:cytosol"/>
    <property type="evidence" value="ECO:0007669"/>
    <property type="project" value="TreeGrafter"/>
</dbReference>
<dbReference type="Proteomes" id="UP000636458">
    <property type="component" value="Unassembled WGS sequence"/>
</dbReference>
<dbReference type="PROSITE" id="PS00111">
    <property type="entry name" value="PGLYCERATE_KINASE"/>
    <property type="match status" value="1"/>
</dbReference>
<evidence type="ECO:0000256" key="4">
    <source>
        <dbReference type="ARBA" id="ARBA00011245"/>
    </source>
</evidence>
<evidence type="ECO:0000313" key="17">
    <source>
        <dbReference type="EMBL" id="MBK4346847.1"/>
    </source>
</evidence>
<protein>
    <recommendedName>
        <fullName evidence="6 13">Phosphoglycerate kinase</fullName>
        <ecNumber evidence="5 13">2.7.2.3</ecNumber>
    </recommendedName>
</protein>
<dbReference type="HAMAP" id="MF_00145">
    <property type="entry name" value="Phosphoglyc_kinase"/>
    <property type="match status" value="1"/>
</dbReference>
<dbReference type="EMBL" id="JAEPES010000001">
    <property type="protein sequence ID" value="MBK4346847.1"/>
    <property type="molecule type" value="Genomic_DNA"/>
</dbReference>
<organism evidence="18 19">
    <name type="scientific">Lacisediminihabitans changchengi</name>
    <dbReference type="NCBI Taxonomy" id="2787634"/>
    <lineage>
        <taxon>Bacteria</taxon>
        <taxon>Bacillati</taxon>
        <taxon>Actinomycetota</taxon>
        <taxon>Actinomycetes</taxon>
        <taxon>Micrococcales</taxon>
        <taxon>Microbacteriaceae</taxon>
        <taxon>Lacisediminihabitans</taxon>
    </lineage>
</organism>
<feature type="binding site" evidence="13">
    <location>
        <position position="156"/>
    </location>
    <ligand>
        <name>substrate</name>
    </ligand>
</feature>
<dbReference type="GO" id="GO:0006096">
    <property type="term" value="P:glycolytic process"/>
    <property type="evidence" value="ECO:0007669"/>
    <property type="project" value="UniProtKB-UniRule"/>
</dbReference>
<evidence type="ECO:0000256" key="2">
    <source>
        <dbReference type="ARBA" id="ARBA00004838"/>
    </source>
</evidence>
<evidence type="ECO:0000256" key="9">
    <source>
        <dbReference type="ARBA" id="ARBA00022741"/>
    </source>
</evidence>
<keyword evidence="19" id="KW-1185">Reference proteome</keyword>
<evidence type="ECO:0000256" key="16">
    <source>
        <dbReference type="RuleBase" id="RU000532"/>
    </source>
</evidence>
<proteinExistence type="inferred from homology"/>
<dbReference type="GO" id="GO:0005524">
    <property type="term" value="F:ATP binding"/>
    <property type="evidence" value="ECO:0007669"/>
    <property type="project" value="UniProtKB-KW"/>
</dbReference>
<feature type="binding site" evidence="13">
    <location>
        <position position="119"/>
    </location>
    <ligand>
        <name>substrate</name>
    </ligand>
</feature>
<evidence type="ECO:0000256" key="3">
    <source>
        <dbReference type="ARBA" id="ARBA00008982"/>
    </source>
</evidence>
<evidence type="ECO:0000256" key="12">
    <source>
        <dbReference type="ARBA" id="ARBA00023152"/>
    </source>
</evidence>
<feature type="binding site" evidence="13 14">
    <location>
        <begin position="22"/>
        <end position="24"/>
    </location>
    <ligand>
        <name>substrate</name>
    </ligand>
</feature>
<dbReference type="GO" id="GO:0004618">
    <property type="term" value="F:phosphoglycerate kinase activity"/>
    <property type="evidence" value="ECO:0007669"/>
    <property type="project" value="UniProtKB-UniRule"/>
</dbReference>
<accession>A0A934W513</accession>
<dbReference type="PIRSF" id="PIRSF000724">
    <property type="entry name" value="Pgk"/>
    <property type="match status" value="1"/>
</dbReference>
<feature type="binding site" evidence="13 15">
    <location>
        <position position="206"/>
    </location>
    <ligand>
        <name>ATP</name>
        <dbReference type="ChEBI" id="CHEBI:30616"/>
    </ligand>
</feature>
<dbReference type="EC" id="2.7.2.3" evidence="5 13"/>
<dbReference type="InterPro" id="IPR036043">
    <property type="entry name" value="Phosphoglycerate_kinase_sf"/>
</dbReference>
<keyword evidence="10 13" id="KW-0418">Kinase</keyword>
<dbReference type="EMBL" id="JAEPES010000003">
    <property type="protein sequence ID" value="MBK4348030.1"/>
    <property type="molecule type" value="Genomic_DNA"/>
</dbReference>